<keyword evidence="2" id="KW-0812">Transmembrane</keyword>
<feature type="transmembrane region" description="Helical" evidence="2">
    <location>
        <begin position="20"/>
        <end position="44"/>
    </location>
</feature>
<keyword evidence="5" id="KW-1185">Reference proteome</keyword>
<feature type="transmembrane region" description="Helical" evidence="2">
    <location>
        <begin position="175"/>
        <end position="200"/>
    </location>
</feature>
<name>A0ABR3ZC46_9PEZI</name>
<feature type="domain" description="Rhodopsin" evidence="3">
    <location>
        <begin position="40"/>
        <end position="275"/>
    </location>
</feature>
<evidence type="ECO:0000313" key="5">
    <source>
        <dbReference type="Proteomes" id="UP001583186"/>
    </source>
</evidence>
<feature type="transmembrane region" description="Helical" evidence="2">
    <location>
        <begin position="101"/>
        <end position="123"/>
    </location>
</feature>
<dbReference type="PANTHER" id="PTHR39614">
    <property type="entry name" value="INTEGRAL MEMBRANE PROTEIN"/>
    <property type="match status" value="1"/>
</dbReference>
<comment type="caution">
    <text evidence="4">The sequence shown here is derived from an EMBL/GenBank/DDBJ whole genome shotgun (WGS) entry which is preliminary data.</text>
</comment>
<feature type="transmembrane region" description="Helical" evidence="2">
    <location>
        <begin position="212"/>
        <end position="233"/>
    </location>
</feature>
<keyword evidence="2" id="KW-1133">Transmembrane helix</keyword>
<organism evidence="4 5">
    <name type="scientific">Sporothrix stenoceras</name>
    <dbReference type="NCBI Taxonomy" id="5173"/>
    <lineage>
        <taxon>Eukaryota</taxon>
        <taxon>Fungi</taxon>
        <taxon>Dikarya</taxon>
        <taxon>Ascomycota</taxon>
        <taxon>Pezizomycotina</taxon>
        <taxon>Sordariomycetes</taxon>
        <taxon>Sordariomycetidae</taxon>
        <taxon>Ophiostomatales</taxon>
        <taxon>Ophiostomataceae</taxon>
        <taxon>Sporothrix</taxon>
    </lineage>
</organism>
<evidence type="ECO:0000259" key="3">
    <source>
        <dbReference type="Pfam" id="PF20684"/>
    </source>
</evidence>
<feature type="transmembrane region" description="Helical" evidence="2">
    <location>
        <begin position="135"/>
        <end position="155"/>
    </location>
</feature>
<accession>A0ABR3ZC46</accession>
<feature type="transmembrane region" description="Helical" evidence="2">
    <location>
        <begin position="56"/>
        <end position="81"/>
    </location>
</feature>
<reference evidence="4 5" key="1">
    <citation type="journal article" date="2024" name="IMA Fungus">
        <title>IMA Genome - F19 : A genome assembly and annotation guide to empower mycologists, including annotated draft genome sequences of Ceratocystis pirilliformis, Diaporthe australafricana, Fusarium ophioides, Paecilomyces lecythidis, and Sporothrix stenoceras.</title>
        <authorList>
            <person name="Aylward J."/>
            <person name="Wilson A.M."/>
            <person name="Visagie C.M."/>
            <person name="Spraker J."/>
            <person name="Barnes I."/>
            <person name="Buitendag C."/>
            <person name="Ceriani C."/>
            <person name="Del Mar Angel L."/>
            <person name="du Plessis D."/>
            <person name="Fuchs T."/>
            <person name="Gasser K."/>
            <person name="Kramer D."/>
            <person name="Li W."/>
            <person name="Munsamy K."/>
            <person name="Piso A."/>
            <person name="Price J.L."/>
            <person name="Sonnekus B."/>
            <person name="Thomas C."/>
            <person name="van der Nest A."/>
            <person name="van Dijk A."/>
            <person name="van Heerden A."/>
            <person name="van Vuuren N."/>
            <person name="Yilmaz N."/>
            <person name="Duong T.A."/>
            <person name="van der Merwe N.A."/>
            <person name="Wingfield M.J."/>
            <person name="Wingfield B.D."/>
        </authorList>
    </citation>
    <scope>NUCLEOTIDE SEQUENCE [LARGE SCALE GENOMIC DNA]</scope>
    <source>
        <strain evidence="4 5">CMW 5346</strain>
    </source>
</reference>
<dbReference type="PANTHER" id="PTHR39614:SF2">
    <property type="entry name" value="INTEGRAL MEMBRANE PROTEIN"/>
    <property type="match status" value="1"/>
</dbReference>
<dbReference type="EMBL" id="JAWCUI010000016">
    <property type="protein sequence ID" value="KAL1898251.1"/>
    <property type="molecule type" value="Genomic_DNA"/>
</dbReference>
<feature type="region of interest" description="Disordered" evidence="1">
    <location>
        <begin position="328"/>
        <end position="409"/>
    </location>
</feature>
<dbReference type="InterPro" id="IPR049326">
    <property type="entry name" value="Rhodopsin_dom_fungi"/>
</dbReference>
<evidence type="ECO:0000313" key="4">
    <source>
        <dbReference type="EMBL" id="KAL1898251.1"/>
    </source>
</evidence>
<gene>
    <name evidence="4" type="ORF">Sste5346_003658</name>
</gene>
<protein>
    <recommendedName>
        <fullName evidence="3">Rhodopsin domain-containing protein</fullName>
    </recommendedName>
</protein>
<feature type="compositionally biased region" description="Polar residues" evidence="1">
    <location>
        <begin position="363"/>
        <end position="386"/>
    </location>
</feature>
<evidence type="ECO:0000256" key="2">
    <source>
        <dbReference type="SAM" id="Phobius"/>
    </source>
</evidence>
<keyword evidence="2" id="KW-0472">Membrane</keyword>
<dbReference type="Pfam" id="PF20684">
    <property type="entry name" value="Fung_rhodopsin"/>
    <property type="match status" value="1"/>
</dbReference>
<feature type="compositionally biased region" description="Polar residues" evidence="1">
    <location>
        <begin position="397"/>
        <end position="409"/>
    </location>
</feature>
<dbReference type="Proteomes" id="UP001583186">
    <property type="component" value="Unassembled WGS sequence"/>
</dbReference>
<proteinExistence type="predicted"/>
<feature type="region of interest" description="Disordered" evidence="1">
    <location>
        <begin position="426"/>
        <end position="496"/>
    </location>
</feature>
<sequence length="496" mass="52448">MADNTTVLPPLKAVTDTDQGGILAITASLGLVFGVISLLIRTYVRIECRATFGKDDYAAFFSMVIALIQGVLIFLAIANGFGKIVADLTPDAILTWQRDLYISDIFFLIGMWLTKSSIALLLMRLSRDPSHSVMARILLAASAVYFVVSLFVVTIRCDLSQPWNDSVDGCSATTYARWAAVTAMDILTEIALFIGGVWLVRDLQLPWSKKSVVVIAYGLRLPVVLVAAVRLYYLHKSLYSNDESLHGILAYVCTQIELSYAVIATTMPCLKPFMSALNTGYGGGGTFVLSTTSPNSSNLQRSHDTAGGSSTYGKAKAAAVAVMSGTAGGGSNGGASAGSRSASKVRKSSESQARILGAEDGRNSNGQGANGTDSDGQLSRSATNNTAPPPPMPKLAPSQTQYIPTQKPSKASCFQSSKAMKAANNATKAQSPFGGRSRMGAQSPDYVPVTTEVTVQEEKETESTLPAEQAPPITPASPTYAHYSGGGGRERIGHAE</sequence>
<evidence type="ECO:0000256" key="1">
    <source>
        <dbReference type="SAM" id="MobiDB-lite"/>
    </source>
</evidence>